<feature type="compositionally biased region" description="Basic and acidic residues" evidence="1">
    <location>
        <begin position="80"/>
        <end position="89"/>
    </location>
</feature>
<feature type="region of interest" description="Disordered" evidence="1">
    <location>
        <begin position="60"/>
        <end position="158"/>
    </location>
</feature>
<organism evidence="2 3">
    <name type="scientific">Nocardioides seonyuensis</name>
    <dbReference type="NCBI Taxonomy" id="2518371"/>
    <lineage>
        <taxon>Bacteria</taxon>
        <taxon>Bacillati</taxon>
        <taxon>Actinomycetota</taxon>
        <taxon>Actinomycetes</taxon>
        <taxon>Propionibacteriales</taxon>
        <taxon>Nocardioidaceae</taxon>
        <taxon>Nocardioides</taxon>
    </lineage>
</organism>
<dbReference type="RefSeq" id="WP_135268107.1">
    <property type="nucleotide sequence ID" value="NZ_CP038436.1"/>
</dbReference>
<sequence length="179" mass="18283">MVVRSAVSLAVRQTEELVLHPRRAAGQLVAEVGGVVSGVAGTLVGVGDALVGRVLSTLTSTDPTSMDLAAPSHTTADPARAVDPEDLLDRPGPVPPELLEGAATPAPRPAPPRARRTARKVGEEIRTPSGIPAAGPGLNPSTGETDLVQPGTEPIMDPATTKAVAAEARMMRRAASTDK</sequence>
<accession>A0A4P7IFU3</accession>
<evidence type="ECO:0000313" key="2">
    <source>
        <dbReference type="EMBL" id="QBX56116.1"/>
    </source>
</evidence>
<evidence type="ECO:0000313" key="3">
    <source>
        <dbReference type="Proteomes" id="UP000294853"/>
    </source>
</evidence>
<dbReference type="Proteomes" id="UP000294853">
    <property type="component" value="Chromosome"/>
</dbReference>
<dbReference type="AlphaFoldDB" id="A0A4P7IFU3"/>
<gene>
    <name evidence="2" type="ORF">EXE58_12000</name>
</gene>
<proteinExistence type="predicted"/>
<dbReference type="OrthoDB" id="9930506at2"/>
<dbReference type="EMBL" id="CP038436">
    <property type="protein sequence ID" value="QBX56116.1"/>
    <property type="molecule type" value="Genomic_DNA"/>
</dbReference>
<reference evidence="2 3" key="1">
    <citation type="submission" date="2019-03" db="EMBL/GenBank/DDBJ databases">
        <title>Three New Species of Nocardioides, Nocardioides euryhalodurans sp. nov., Nocardioides seonyuensis sp. nov. and Nocardioides eburneoflavus sp. nov. Iolated from Soil.</title>
        <authorList>
            <person name="Roh S.G."/>
            <person name="Lee C."/>
            <person name="Kim M.-K."/>
            <person name="Kim S.B."/>
        </authorList>
    </citation>
    <scope>NUCLEOTIDE SEQUENCE [LARGE SCALE GENOMIC DNA]</scope>
    <source>
        <strain evidence="2 3">MMS17-SY207-3</strain>
    </source>
</reference>
<evidence type="ECO:0000256" key="1">
    <source>
        <dbReference type="SAM" id="MobiDB-lite"/>
    </source>
</evidence>
<dbReference type="KEGG" id="nsn:EXE58_12000"/>
<protein>
    <submittedName>
        <fullName evidence="2">Uncharacterized protein</fullName>
    </submittedName>
</protein>
<name>A0A4P7IFU3_9ACTN</name>
<keyword evidence="3" id="KW-1185">Reference proteome</keyword>